<dbReference type="Pfam" id="PF22673">
    <property type="entry name" value="MCP-like_PDC_1"/>
    <property type="match status" value="1"/>
</dbReference>
<evidence type="ECO:0000313" key="3">
    <source>
        <dbReference type="EMBL" id="BBH26992.1"/>
    </source>
</evidence>
<dbReference type="AlphaFoldDB" id="A0A3G9J8X7"/>
<dbReference type="GO" id="GO:0005886">
    <property type="term" value="C:plasma membrane"/>
    <property type="evidence" value="ECO:0007669"/>
    <property type="project" value="TreeGrafter"/>
</dbReference>
<dbReference type="Gene3D" id="3.30.70.270">
    <property type="match status" value="1"/>
</dbReference>
<dbReference type="InterPro" id="IPR050469">
    <property type="entry name" value="Diguanylate_Cyclase"/>
</dbReference>
<keyword evidence="1" id="KW-1133">Transmembrane helix</keyword>
<dbReference type="PANTHER" id="PTHR45138">
    <property type="entry name" value="REGULATORY COMPONENTS OF SENSORY TRANSDUCTION SYSTEM"/>
    <property type="match status" value="1"/>
</dbReference>
<dbReference type="InterPro" id="IPR043128">
    <property type="entry name" value="Rev_trsase/Diguanyl_cyclase"/>
</dbReference>
<dbReference type="GO" id="GO:0052621">
    <property type="term" value="F:diguanylate cyclase activity"/>
    <property type="evidence" value="ECO:0007669"/>
    <property type="project" value="TreeGrafter"/>
</dbReference>
<dbReference type="OrthoDB" id="9805474at2"/>
<name>A0A3G9J8X7_9FIRM</name>
<keyword evidence="1" id="KW-0812">Transmembrane</keyword>
<dbReference type="InParanoid" id="A0A3G9J8X7"/>
<organism evidence="3 4">
    <name type="scientific">Intestinibaculum porci</name>
    <dbReference type="NCBI Taxonomy" id="2487118"/>
    <lineage>
        <taxon>Bacteria</taxon>
        <taxon>Bacillati</taxon>
        <taxon>Bacillota</taxon>
        <taxon>Erysipelotrichia</taxon>
        <taxon>Erysipelotrichales</taxon>
        <taxon>Erysipelotrichaceae</taxon>
        <taxon>Intestinibaculum</taxon>
    </lineage>
</organism>
<keyword evidence="4" id="KW-1185">Reference proteome</keyword>
<protein>
    <recommendedName>
        <fullName evidence="2">GGDEF domain-containing protein</fullName>
    </recommendedName>
</protein>
<dbReference type="EMBL" id="AP019309">
    <property type="protein sequence ID" value="BBH26992.1"/>
    <property type="molecule type" value="Genomic_DNA"/>
</dbReference>
<evidence type="ECO:0000313" key="4">
    <source>
        <dbReference type="Proteomes" id="UP000268059"/>
    </source>
</evidence>
<keyword evidence="1" id="KW-0472">Membrane</keyword>
<dbReference type="GO" id="GO:0043709">
    <property type="term" value="P:cell adhesion involved in single-species biofilm formation"/>
    <property type="evidence" value="ECO:0007669"/>
    <property type="project" value="TreeGrafter"/>
</dbReference>
<dbReference type="PROSITE" id="PS50887">
    <property type="entry name" value="GGDEF"/>
    <property type="match status" value="1"/>
</dbReference>
<feature type="transmembrane region" description="Helical" evidence="1">
    <location>
        <begin position="301"/>
        <end position="323"/>
    </location>
</feature>
<dbReference type="Gene3D" id="3.30.450.20">
    <property type="entry name" value="PAS domain"/>
    <property type="match status" value="1"/>
</dbReference>
<dbReference type="NCBIfam" id="TIGR00254">
    <property type="entry name" value="GGDEF"/>
    <property type="match status" value="1"/>
</dbReference>
<dbReference type="GO" id="GO:1902201">
    <property type="term" value="P:negative regulation of bacterial-type flagellum-dependent cell motility"/>
    <property type="evidence" value="ECO:0007669"/>
    <property type="project" value="TreeGrafter"/>
</dbReference>
<proteinExistence type="predicted"/>
<sequence>MRRLQNKMLLVMIMGILISSLVSGMIFTYATRNTINYDSQQILNLKAIHASSELSKKILMCENNNELMAGFITKTITTISNVTDYHYSAADIDNWNGLAWSMVEDTQDISAIGFHFNPSFIHRKNAGFLISYNNTTGRMENLSSDYEDSLKPRTEDGFLSPYAQAVLAKKTIWTVPYYNKINGIYSITNAKPIYINHQLVGVVFCELDFDRIANNTNSISLYEHGKAILTDRYGQQLNYGGAMVNVPNSFMKKVAKQGNYEALVKLNDTQTYLHARRVTDNMYMIVTVPQTDVLAARNRTIFTVLFSIISLSAVLCLIAVTMVNKLFRMACKDSLTDASNKISYQEYLKELEKRIAYTHRSYGVAVFDINHLKAVNDEQGHMAGDQLIRDGYEVIHLCFPEDEVFRIGGDEFVVVFDDPDLKKTRNSVERFKRIMDKRARDFASSSQVVVSCGYSEWQRDEHYRDVFKRADHDMYKEKAKFYAYNPQVDRRR</sequence>
<accession>A0A3G9J8X7</accession>
<dbReference type="SUPFAM" id="SSF55073">
    <property type="entry name" value="Nucleotide cyclase"/>
    <property type="match status" value="1"/>
</dbReference>
<dbReference type="CDD" id="cd01949">
    <property type="entry name" value="GGDEF"/>
    <property type="match status" value="1"/>
</dbReference>
<dbReference type="KEGG" id="ebm:SG0102_19260"/>
<evidence type="ECO:0000256" key="1">
    <source>
        <dbReference type="SAM" id="Phobius"/>
    </source>
</evidence>
<dbReference type="InterPro" id="IPR000160">
    <property type="entry name" value="GGDEF_dom"/>
</dbReference>
<feature type="domain" description="GGDEF" evidence="2">
    <location>
        <begin position="360"/>
        <end position="492"/>
    </location>
</feature>
<evidence type="ECO:0000259" key="2">
    <source>
        <dbReference type="PROSITE" id="PS50887"/>
    </source>
</evidence>
<reference evidence="3 4" key="1">
    <citation type="submission" date="2018-11" db="EMBL/GenBank/DDBJ databases">
        <title>Novel Erysipelotrichaceae bacterium isolated from small intestine of a swine.</title>
        <authorList>
            <person name="Kim J.S."/>
            <person name="Choe H."/>
            <person name="Lee Y.R."/>
            <person name="Kim K.M."/>
            <person name="Park D.S."/>
        </authorList>
    </citation>
    <scope>NUCLEOTIDE SEQUENCE [LARGE SCALE GENOMIC DNA]</scope>
    <source>
        <strain evidence="3 4">SG0102</strain>
    </source>
</reference>
<dbReference type="InterPro" id="IPR029787">
    <property type="entry name" value="Nucleotide_cyclase"/>
</dbReference>
<feature type="transmembrane region" description="Helical" evidence="1">
    <location>
        <begin position="9"/>
        <end position="30"/>
    </location>
</feature>
<dbReference type="CDD" id="cd12913">
    <property type="entry name" value="PDC1_MCP_like"/>
    <property type="match status" value="1"/>
</dbReference>
<gene>
    <name evidence="3" type="ORF">SG0102_19260</name>
</gene>
<dbReference type="PANTHER" id="PTHR45138:SF9">
    <property type="entry name" value="DIGUANYLATE CYCLASE DGCM-RELATED"/>
    <property type="match status" value="1"/>
</dbReference>
<dbReference type="RefSeq" id="WP_125119763.1">
    <property type="nucleotide sequence ID" value="NZ_AP019309.1"/>
</dbReference>
<dbReference type="SMART" id="SM00267">
    <property type="entry name" value="GGDEF"/>
    <property type="match status" value="1"/>
</dbReference>
<dbReference type="Proteomes" id="UP000268059">
    <property type="component" value="Chromosome"/>
</dbReference>
<dbReference type="Pfam" id="PF00990">
    <property type="entry name" value="GGDEF"/>
    <property type="match status" value="1"/>
</dbReference>